<dbReference type="SUPFAM" id="SSF53335">
    <property type="entry name" value="S-adenosyl-L-methionine-dependent methyltransferases"/>
    <property type="match status" value="1"/>
</dbReference>
<accession>A0A6B2FXF5</accession>
<dbReference type="GO" id="GO:0003723">
    <property type="term" value="F:RNA binding"/>
    <property type="evidence" value="ECO:0007669"/>
    <property type="project" value="UniProtKB-KW"/>
</dbReference>
<evidence type="ECO:0000259" key="11">
    <source>
        <dbReference type="PROSITE" id="PS51562"/>
    </source>
</evidence>
<dbReference type="Pfam" id="PF03291">
    <property type="entry name" value="mRNA_G-N7_MeTrfase"/>
    <property type="match status" value="1"/>
</dbReference>
<evidence type="ECO:0000256" key="3">
    <source>
        <dbReference type="ARBA" id="ARBA00022603"/>
    </source>
</evidence>
<reference evidence="12" key="1">
    <citation type="submission" date="2018-11" db="EMBL/GenBank/DDBJ databases">
        <title>Myxobolus squamalis genome and transcriptome.</title>
        <authorList>
            <person name="Yahalomi D."/>
            <person name="Atkinson S.D."/>
            <person name="Neuhof M."/>
            <person name="Chang E.S."/>
            <person name="Philippe H."/>
            <person name="Cartwright P."/>
            <person name="Bartholomew J.L."/>
            <person name="Huchon D."/>
        </authorList>
    </citation>
    <scope>NUCLEOTIDE SEQUENCE</scope>
    <source>
        <strain evidence="12">71B08</strain>
        <tissue evidence="12">Whole</tissue>
    </source>
</reference>
<evidence type="ECO:0000313" key="12">
    <source>
        <dbReference type="EMBL" id="NDJ96208.1"/>
    </source>
</evidence>
<dbReference type="GO" id="GO:0005634">
    <property type="term" value="C:nucleus"/>
    <property type="evidence" value="ECO:0007669"/>
    <property type="project" value="UniProtKB-SubCell"/>
</dbReference>
<dbReference type="PANTHER" id="PTHR12189">
    <property type="entry name" value="MRNA GUANINE-7- METHYLTRANSFERASE"/>
    <property type="match status" value="1"/>
</dbReference>
<keyword evidence="7" id="KW-0694">RNA-binding</keyword>
<evidence type="ECO:0000256" key="5">
    <source>
        <dbReference type="ARBA" id="ARBA00022679"/>
    </source>
</evidence>
<evidence type="ECO:0000256" key="7">
    <source>
        <dbReference type="ARBA" id="ARBA00022884"/>
    </source>
</evidence>
<evidence type="ECO:0000256" key="9">
    <source>
        <dbReference type="ARBA" id="ARBA00023242"/>
    </source>
</evidence>
<dbReference type="GO" id="GO:0004482">
    <property type="term" value="F:mRNA 5'-cap (guanine-N7-)-methyltransferase activity"/>
    <property type="evidence" value="ECO:0007669"/>
    <property type="project" value="UniProtKB-EC"/>
</dbReference>
<keyword evidence="8" id="KW-0506">mRNA capping</keyword>
<protein>
    <recommendedName>
        <fullName evidence="2">mRNA (guanine-N(7))-methyltransferase</fullName>
        <ecNumber evidence="2">2.1.1.56</ecNumber>
    </recommendedName>
</protein>
<keyword evidence="6" id="KW-0949">S-adenosyl-L-methionine</keyword>
<dbReference type="EC" id="2.1.1.56" evidence="2"/>
<keyword evidence="4" id="KW-0507">mRNA processing</keyword>
<proteinExistence type="predicted"/>
<keyword evidence="5 12" id="KW-0808">Transferase</keyword>
<dbReference type="InterPro" id="IPR029063">
    <property type="entry name" value="SAM-dependent_MTases_sf"/>
</dbReference>
<evidence type="ECO:0000256" key="2">
    <source>
        <dbReference type="ARBA" id="ARBA00011926"/>
    </source>
</evidence>
<dbReference type="AlphaFoldDB" id="A0A6B2FXF5"/>
<dbReference type="PROSITE" id="PS51562">
    <property type="entry name" value="RNA_CAP0_MT"/>
    <property type="match status" value="1"/>
</dbReference>
<keyword evidence="9" id="KW-0539">Nucleus</keyword>
<sequence length="257" mass="30091">MKRNEESRVKQSLTCEFFVSDCATENIWDQVKLRPKLVDITSCQFALHYAFESYEKACTMLHNACSHLEVGGYFIGIIPNSFEILRHFKKKGFGKISSNIFEIRMDAFENKLFGDIYHFKLDELVDCPEYLIYFPLLKEMLKKYDMRSIKWEPLTNFFLQNFNQNIKAMGFMKSLKTFTDFELTKIKQSASIGGLNYSHILDSLLKGRIKSSRNLLSLSVEEWQVVKFYSVFVFKRDPPIPEPLIDISFLCTHFVLS</sequence>
<feature type="domain" description="MRNA cap 0 methyltransferase" evidence="11">
    <location>
        <begin position="1"/>
        <end position="237"/>
    </location>
</feature>
<dbReference type="Gene3D" id="3.40.50.150">
    <property type="entry name" value="Vaccinia Virus protein VP39"/>
    <property type="match status" value="1"/>
</dbReference>
<evidence type="ECO:0000256" key="1">
    <source>
        <dbReference type="ARBA" id="ARBA00004123"/>
    </source>
</evidence>
<dbReference type="InterPro" id="IPR039753">
    <property type="entry name" value="RG7MT1"/>
</dbReference>
<evidence type="ECO:0000256" key="6">
    <source>
        <dbReference type="ARBA" id="ARBA00022691"/>
    </source>
</evidence>
<comment type="subcellular location">
    <subcellularLocation>
        <location evidence="1">Nucleus</location>
    </subcellularLocation>
</comment>
<dbReference type="EMBL" id="GHBR01000711">
    <property type="protein sequence ID" value="NDJ96208.1"/>
    <property type="molecule type" value="Transcribed_RNA"/>
</dbReference>
<dbReference type="PIRSF" id="PIRSF028762">
    <property type="entry name" value="ABD1"/>
    <property type="match status" value="1"/>
</dbReference>
<name>A0A6B2FXF5_MYXSQ</name>
<dbReference type="InterPro" id="IPR004971">
    <property type="entry name" value="mRNA_G-N7_MeTrfase_dom"/>
</dbReference>
<comment type="catalytic activity">
    <reaction evidence="10">
        <text>a 5'-end (5'-triphosphoguanosine)-ribonucleoside in mRNA + S-adenosyl-L-methionine = a 5'-end (N(7)-methyl 5'-triphosphoguanosine)-ribonucleoside in mRNA + S-adenosyl-L-homocysteine</text>
        <dbReference type="Rhea" id="RHEA:67008"/>
        <dbReference type="Rhea" id="RHEA-COMP:17166"/>
        <dbReference type="Rhea" id="RHEA-COMP:17167"/>
        <dbReference type="ChEBI" id="CHEBI:57856"/>
        <dbReference type="ChEBI" id="CHEBI:59789"/>
        <dbReference type="ChEBI" id="CHEBI:156461"/>
        <dbReference type="ChEBI" id="CHEBI:167617"/>
        <dbReference type="EC" id="2.1.1.56"/>
    </reaction>
</comment>
<evidence type="ECO:0000256" key="4">
    <source>
        <dbReference type="ARBA" id="ARBA00022664"/>
    </source>
</evidence>
<dbReference type="PANTHER" id="PTHR12189:SF2">
    <property type="entry name" value="MRNA CAP GUANINE-N7 METHYLTRANSFERASE"/>
    <property type="match status" value="1"/>
</dbReference>
<organism evidence="12">
    <name type="scientific">Myxobolus squamalis</name>
    <name type="common">Myxosporean</name>
    <dbReference type="NCBI Taxonomy" id="59785"/>
    <lineage>
        <taxon>Eukaryota</taxon>
        <taxon>Metazoa</taxon>
        <taxon>Cnidaria</taxon>
        <taxon>Myxozoa</taxon>
        <taxon>Myxosporea</taxon>
        <taxon>Bivalvulida</taxon>
        <taxon>Platysporina</taxon>
        <taxon>Myxobolidae</taxon>
        <taxon>Myxobolus</taxon>
    </lineage>
</organism>
<evidence type="ECO:0000256" key="8">
    <source>
        <dbReference type="ARBA" id="ARBA00023042"/>
    </source>
</evidence>
<dbReference type="InterPro" id="IPR016899">
    <property type="entry name" value="mRNA_G-N7_MeTrfase_euk"/>
</dbReference>
<evidence type="ECO:0000256" key="10">
    <source>
        <dbReference type="ARBA" id="ARBA00044712"/>
    </source>
</evidence>
<keyword evidence="3 12" id="KW-0489">Methyltransferase</keyword>